<evidence type="ECO:0000256" key="5">
    <source>
        <dbReference type="ARBA" id="ARBA00023002"/>
    </source>
</evidence>
<dbReference type="PANTHER" id="PTHR46028">
    <property type="entry name" value="KYNURENINE 3-MONOOXYGENASE"/>
    <property type="match status" value="1"/>
</dbReference>
<accession>A0A502KQN0</accession>
<dbReference type="OrthoDB" id="9782160at2"/>
<keyword evidence="5" id="KW-0560">Oxidoreductase</keyword>
<dbReference type="GO" id="GO:0070189">
    <property type="term" value="P:kynurenine metabolic process"/>
    <property type="evidence" value="ECO:0007669"/>
    <property type="project" value="TreeGrafter"/>
</dbReference>
<dbReference type="RefSeq" id="WP_140605463.1">
    <property type="nucleotide sequence ID" value="NZ_SAWY01000040.1"/>
</dbReference>
<evidence type="ECO:0000313" key="8">
    <source>
        <dbReference type="EMBL" id="TPH12515.1"/>
    </source>
</evidence>
<dbReference type="AlphaFoldDB" id="A0A502KQN0"/>
<comment type="cofactor">
    <cofactor evidence="1">
        <name>FAD</name>
        <dbReference type="ChEBI" id="CHEBI:57692"/>
    </cofactor>
</comment>
<keyword evidence="2" id="KW-0285">Flavoprotein</keyword>
<dbReference type="EMBL" id="SAWY01000040">
    <property type="protein sequence ID" value="TPH12515.1"/>
    <property type="molecule type" value="Genomic_DNA"/>
</dbReference>
<evidence type="ECO:0000256" key="6">
    <source>
        <dbReference type="ARBA" id="ARBA00023033"/>
    </source>
</evidence>
<dbReference type="Pfam" id="PF01494">
    <property type="entry name" value="FAD_binding_3"/>
    <property type="match status" value="1"/>
</dbReference>
<keyword evidence="9" id="KW-1185">Reference proteome</keyword>
<sequence>MNTTQHPSLQAKVKAKISIAGAGPVGALLATILSRANYQVNIFESRADFREQKHYQGKSINLALSDRAWRALDIIGATPLVKEHAIPLYQRIVHTQDNSQISQNYGDEQQAIWAISRVKLNEILLAIAEQEPLVNLTFNNRLTHLDFVNGCSVYANHSEHIVKQKEVESDLTFAADGAYSKVRRLAQETPRFSYSQHYMEQCYIELTITANDDGSHKLDKNALHIWPRKHFLMIALPNSDGSFTCTLFLNHDGEPSFSSLQEKEDIKAFLSTHFADVYPMLNDPVEAFCQKAANPLFLVSVAPWVFNNKVALIGDAAHAMVPFYGQGLNCSFEDCREIAELINIHQDDWEQILPAYQKSRKENTDAISKLAKEHFQEISEFACEPRFILKKRIEAKFHKMYPKLWTPLYTMISFSADLPYSLARQIGKRQDALMEQIMLIKDIEKHWQEDFVYEKLKSLVKQESKTFI</sequence>
<keyword evidence="6 8" id="KW-0503">Monooxygenase</keyword>
<dbReference type="Gene3D" id="3.50.50.60">
    <property type="entry name" value="FAD/NAD(P)-binding domain"/>
    <property type="match status" value="1"/>
</dbReference>
<evidence type="ECO:0000256" key="4">
    <source>
        <dbReference type="ARBA" id="ARBA00022857"/>
    </source>
</evidence>
<evidence type="ECO:0000259" key="7">
    <source>
        <dbReference type="Pfam" id="PF01494"/>
    </source>
</evidence>
<keyword evidence="3" id="KW-0274">FAD</keyword>
<dbReference type="GO" id="GO:0004502">
    <property type="term" value="F:kynurenine 3-monooxygenase activity"/>
    <property type="evidence" value="ECO:0007669"/>
    <property type="project" value="TreeGrafter"/>
</dbReference>
<dbReference type="Proteomes" id="UP000315303">
    <property type="component" value="Unassembled WGS sequence"/>
</dbReference>
<evidence type="ECO:0000313" key="9">
    <source>
        <dbReference type="Proteomes" id="UP000315303"/>
    </source>
</evidence>
<feature type="domain" description="FAD-binding" evidence="7">
    <location>
        <begin position="15"/>
        <end position="364"/>
    </location>
</feature>
<evidence type="ECO:0000256" key="1">
    <source>
        <dbReference type="ARBA" id="ARBA00001974"/>
    </source>
</evidence>
<name>A0A502KQN0_9GAMM</name>
<dbReference type="InterPro" id="IPR036188">
    <property type="entry name" value="FAD/NAD-bd_sf"/>
</dbReference>
<keyword evidence="4" id="KW-0521">NADP</keyword>
<dbReference type="PRINTS" id="PR00420">
    <property type="entry name" value="RNGMNOXGNASE"/>
</dbReference>
<reference evidence="8 9" key="1">
    <citation type="submission" date="2019-01" db="EMBL/GenBank/DDBJ databases">
        <title>Litorilituus lipolytica sp. nov., isolated from intertidal sand of the Yellow Sea in China.</title>
        <authorList>
            <person name="Liu A."/>
        </authorList>
    </citation>
    <scope>NUCLEOTIDE SEQUENCE [LARGE SCALE GENOMIC DNA]</scope>
    <source>
        <strain evidence="8 9">RZ04</strain>
    </source>
</reference>
<dbReference type="GO" id="GO:0071949">
    <property type="term" value="F:FAD binding"/>
    <property type="evidence" value="ECO:0007669"/>
    <property type="project" value="InterPro"/>
</dbReference>
<gene>
    <name evidence="8" type="ORF">EPA86_16330</name>
</gene>
<protein>
    <submittedName>
        <fullName evidence="8">FAD-dependent monooxygenase</fullName>
    </submittedName>
</protein>
<comment type="caution">
    <text evidence="8">The sequence shown here is derived from an EMBL/GenBank/DDBJ whole genome shotgun (WGS) entry which is preliminary data.</text>
</comment>
<dbReference type="PANTHER" id="PTHR46028:SF2">
    <property type="entry name" value="KYNURENINE 3-MONOOXYGENASE"/>
    <property type="match status" value="1"/>
</dbReference>
<organism evidence="8 9">
    <name type="scientific">Litorilituus lipolyticus</name>
    <dbReference type="NCBI Taxonomy" id="2491017"/>
    <lineage>
        <taxon>Bacteria</taxon>
        <taxon>Pseudomonadati</taxon>
        <taxon>Pseudomonadota</taxon>
        <taxon>Gammaproteobacteria</taxon>
        <taxon>Alteromonadales</taxon>
        <taxon>Colwelliaceae</taxon>
        <taxon>Litorilituus</taxon>
    </lineage>
</organism>
<dbReference type="InterPro" id="IPR002938">
    <property type="entry name" value="FAD-bd"/>
</dbReference>
<dbReference type="SUPFAM" id="SSF51905">
    <property type="entry name" value="FAD/NAD(P)-binding domain"/>
    <property type="match status" value="1"/>
</dbReference>
<proteinExistence type="predicted"/>
<evidence type="ECO:0000256" key="2">
    <source>
        <dbReference type="ARBA" id="ARBA00022630"/>
    </source>
</evidence>
<evidence type="ECO:0000256" key="3">
    <source>
        <dbReference type="ARBA" id="ARBA00022827"/>
    </source>
</evidence>